<keyword evidence="3" id="KW-1185">Reference proteome</keyword>
<dbReference type="GeneID" id="92052005"/>
<name>A0ABR1UUC7_9PEZI</name>
<dbReference type="EMBL" id="JAQQWN010000010">
    <property type="protein sequence ID" value="KAK8062534.1"/>
    <property type="molecule type" value="Genomic_DNA"/>
</dbReference>
<dbReference type="Pfam" id="PF11807">
    <property type="entry name" value="UstYa"/>
    <property type="match status" value="1"/>
</dbReference>
<dbReference type="PANTHER" id="PTHR33365">
    <property type="entry name" value="YALI0B05434P"/>
    <property type="match status" value="1"/>
</dbReference>
<reference evidence="2 3" key="1">
    <citation type="submission" date="2023-01" db="EMBL/GenBank/DDBJ databases">
        <title>Analysis of 21 Apiospora genomes using comparative genomics revels a genus with tremendous synthesis potential of carbohydrate active enzymes and secondary metabolites.</title>
        <authorList>
            <person name="Sorensen T."/>
        </authorList>
    </citation>
    <scope>NUCLEOTIDE SEQUENCE [LARGE SCALE GENOMIC DNA]</scope>
    <source>
        <strain evidence="2 3">CBS 114990</strain>
    </source>
</reference>
<gene>
    <name evidence="2" type="ORF">PG997_014631</name>
</gene>
<dbReference type="InterPro" id="IPR021765">
    <property type="entry name" value="UstYa-like"/>
</dbReference>
<dbReference type="PANTHER" id="PTHR33365:SF6">
    <property type="entry name" value="OXIDASE USTYA"/>
    <property type="match status" value="1"/>
</dbReference>
<organism evidence="2 3">
    <name type="scientific">Apiospora hydei</name>
    <dbReference type="NCBI Taxonomy" id="1337664"/>
    <lineage>
        <taxon>Eukaryota</taxon>
        <taxon>Fungi</taxon>
        <taxon>Dikarya</taxon>
        <taxon>Ascomycota</taxon>
        <taxon>Pezizomycotina</taxon>
        <taxon>Sordariomycetes</taxon>
        <taxon>Xylariomycetidae</taxon>
        <taxon>Amphisphaeriales</taxon>
        <taxon>Apiosporaceae</taxon>
        <taxon>Apiospora</taxon>
    </lineage>
</organism>
<protein>
    <submittedName>
        <fullName evidence="2">Uncharacterized protein</fullName>
    </submittedName>
</protein>
<dbReference type="RefSeq" id="XP_066661133.1">
    <property type="nucleotide sequence ID" value="XM_066818945.1"/>
</dbReference>
<evidence type="ECO:0000313" key="3">
    <source>
        <dbReference type="Proteomes" id="UP001433268"/>
    </source>
</evidence>
<comment type="caution">
    <text evidence="2">The sequence shown here is derived from an EMBL/GenBank/DDBJ whole genome shotgun (WGS) entry which is preliminary data.</text>
</comment>
<dbReference type="Proteomes" id="UP001433268">
    <property type="component" value="Unassembled WGS sequence"/>
</dbReference>
<accession>A0ABR1UUC7</accession>
<proteinExistence type="inferred from homology"/>
<sequence>MFLVYRIFIRPWDLSPELPTQFVSAFILSGLFPVPPPFGKEPYVDINALSRKHVLRGVVNEDHDGVPEAERAWNYPHVMNCLNVLRESVMCNANDTPLYIGRLHKNIHENSPRAGTGTIKMCRDWTKLLEWSRARSACHKPVEWTKPGFSEIDRYKTCPDGSRPWENVEDGSD</sequence>
<evidence type="ECO:0000313" key="2">
    <source>
        <dbReference type="EMBL" id="KAK8062534.1"/>
    </source>
</evidence>
<comment type="similarity">
    <text evidence="1">Belongs to the ustYa family.</text>
</comment>
<evidence type="ECO:0000256" key="1">
    <source>
        <dbReference type="ARBA" id="ARBA00035112"/>
    </source>
</evidence>